<feature type="domain" description="DinB-like" evidence="1">
    <location>
        <begin position="11"/>
        <end position="157"/>
    </location>
</feature>
<keyword evidence="3" id="KW-1185">Reference proteome</keyword>
<evidence type="ECO:0000313" key="3">
    <source>
        <dbReference type="Proteomes" id="UP000676386"/>
    </source>
</evidence>
<dbReference type="EMBL" id="JAGTXB010000019">
    <property type="protein sequence ID" value="MBS0031091.1"/>
    <property type="molecule type" value="Genomic_DNA"/>
</dbReference>
<comment type="caution">
    <text evidence="2">The sequence shown here is derived from an EMBL/GenBank/DDBJ whole genome shotgun (WGS) entry which is preliminary data.</text>
</comment>
<dbReference type="Proteomes" id="UP000676386">
    <property type="component" value="Unassembled WGS sequence"/>
</dbReference>
<reference evidence="2 3" key="1">
    <citation type="submission" date="2021-04" db="EMBL/GenBank/DDBJ databases">
        <title>Chitinophaga sp. nov., isolated from the rhizosphere soil.</title>
        <authorList>
            <person name="He S."/>
        </authorList>
    </citation>
    <scope>NUCLEOTIDE SEQUENCE [LARGE SCALE GENOMIC DNA]</scope>
    <source>
        <strain evidence="2 3">2R12</strain>
    </source>
</reference>
<dbReference type="InterPro" id="IPR024775">
    <property type="entry name" value="DinB-like"/>
</dbReference>
<name>A0ABS5J7A3_9BACT</name>
<evidence type="ECO:0000259" key="1">
    <source>
        <dbReference type="Pfam" id="PF12867"/>
    </source>
</evidence>
<organism evidence="2 3">
    <name type="scientific">Chitinophaga hostae</name>
    <dbReference type="NCBI Taxonomy" id="2831022"/>
    <lineage>
        <taxon>Bacteria</taxon>
        <taxon>Pseudomonadati</taxon>
        <taxon>Bacteroidota</taxon>
        <taxon>Chitinophagia</taxon>
        <taxon>Chitinophagales</taxon>
        <taxon>Chitinophagaceae</taxon>
        <taxon>Chitinophaga</taxon>
    </lineage>
</organism>
<proteinExistence type="predicted"/>
<accession>A0ABS5J7A3</accession>
<dbReference type="InterPro" id="IPR034660">
    <property type="entry name" value="DinB/YfiT-like"/>
</dbReference>
<sequence length="167" mass="18708">MKTQLINDIDITGSTLLQLISSFSEEEFNTIPFEGSWTAGQVAEHIWKAGDCEILYGPTVAVDRVPDEKVGAIKTLFLNFGIKMTSPESIRPGEGYHPKAAALDNIRSIWDKLTTAANTLTLEEECTAFEVPGFGPFTRLEWIQFINTHTQRHIQQMQNIQAKVLRA</sequence>
<evidence type="ECO:0000313" key="2">
    <source>
        <dbReference type="EMBL" id="MBS0031091.1"/>
    </source>
</evidence>
<dbReference type="RefSeq" id="WP_211976226.1">
    <property type="nucleotide sequence ID" value="NZ_CBFHAM010000010.1"/>
</dbReference>
<gene>
    <name evidence="2" type="ORF">KE626_27435</name>
</gene>
<protein>
    <submittedName>
        <fullName evidence="2">DinB family protein</fullName>
    </submittedName>
</protein>
<dbReference type="Gene3D" id="1.20.120.450">
    <property type="entry name" value="dinb family like domain"/>
    <property type="match status" value="1"/>
</dbReference>
<dbReference type="Pfam" id="PF12867">
    <property type="entry name" value="DinB_2"/>
    <property type="match status" value="1"/>
</dbReference>
<dbReference type="SUPFAM" id="SSF109854">
    <property type="entry name" value="DinB/YfiT-like putative metalloenzymes"/>
    <property type="match status" value="1"/>
</dbReference>